<dbReference type="PROSITE" id="PS50949">
    <property type="entry name" value="HTH_GNTR"/>
    <property type="match status" value="1"/>
</dbReference>
<dbReference type="InterPro" id="IPR036390">
    <property type="entry name" value="WH_DNA-bd_sf"/>
</dbReference>
<name>A0ABP6ZZH9_9PSEU</name>
<feature type="domain" description="HTH gntR-type" evidence="4">
    <location>
        <begin position="25"/>
        <end position="93"/>
    </location>
</feature>
<dbReference type="PANTHER" id="PTHR44846">
    <property type="entry name" value="MANNOSYL-D-GLYCERATE TRANSPORT/METABOLISM SYSTEM REPRESSOR MNGR-RELATED"/>
    <property type="match status" value="1"/>
</dbReference>
<gene>
    <name evidence="5" type="ORF">GCM10022267_03820</name>
</gene>
<dbReference type="InterPro" id="IPR036388">
    <property type="entry name" value="WH-like_DNA-bd_sf"/>
</dbReference>
<evidence type="ECO:0000313" key="5">
    <source>
        <dbReference type="EMBL" id="GAA3620883.1"/>
    </source>
</evidence>
<dbReference type="EMBL" id="BAABBE010000001">
    <property type="protein sequence ID" value="GAA3620883.1"/>
    <property type="molecule type" value="Genomic_DNA"/>
</dbReference>
<keyword evidence="1" id="KW-0805">Transcription regulation</keyword>
<reference evidence="6" key="1">
    <citation type="journal article" date="2019" name="Int. J. Syst. Evol. Microbiol.">
        <title>The Global Catalogue of Microorganisms (GCM) 10K type strain sequencing project: providing services to taxonomists for standard genome sequencing and annotation.</title>
        <authorList>
            <consortium name="The Broad Institute Genomics Platform"/>
            <consortium name="The Broad Institute Genome Sequencing Center for Infectious Disease"/>
            <person name="Wu L."/>
            <person name="Ma J."/>
        </authorList>
    </citation>
    <scope>NUCLEOTIDE SEQUENCE [LARGE SCALE GENOMIC DNA]</scope>
    <source>
        <strain evidence="6">JCM 17494</strain>
    </source>
</reference>
<keyword evidence="3" id="KW-0804">Transcription</keyword>
<dbReference type="SUPFAM" id="SSF46785">
    <property type="entry name" value="Winged helix' DNA-binding domain"/>
    <property type="match status" value="1"/>
</dbReference>
<dbReference type="CDD" id="cd07377">
    <property type="entry name" value="WHTH_GntR"/>
    <property type="match status" value="1"/>
</dbReference>
<organism evidence="5 6">
    <name type="scientific">Lentzea roselyniae</name>
    <dbReference type="NCBI Taxonomy" id="531940"/>
    <lineage>
        <taxon>Bacteria</taxon>
        <taxon>Bacillati</taxon>
        <taxon>Actinomycetota</taxon>
        <taxon>Actinomycetes</taxon>
        <taxon>Pseudonocardiales</taxon>
        <taxon>Pseudonocardiaceae</taxon>
        <taxon>Lentzea</taxon>
    </lineage>
</organism>
<protein>
    <recommendedName>
        <fullName evidence="4">HTH gntR-type domain-containing protein</fullName>
    </recommendedName>
</protein>
<evidence type="ECO:0000259" key="4">
    <source>
        <dbReference type="PROSITE" id="PS50949"/>
    </source>
</evidence>
<dbReference type="Pfam" id="PF00392">
    <property type="entry name" value="GntR"/>
    <property type="match status" value="1"/>
</dbReference>
<dbReference type="Proteomes" id="UP001500711">
    <property type="component" value="Unassembled WGS sequence"/>
</dbReference>
<dbReference type="Gene3D" id="1.10.10.10">
    <property type="entry name" value="Winged helix-like DNA-binding domain superfamily/Winged helix DNA-binding domain"/>
    <property type="match status" value="1"/>
</dbReference>
<sequence length="296" mass="33531">MSSARNLALPTDREAVMALDPDDPRPPYVQVANALRAAILTKVFKAGDKLPSRAELAKKYEVAPMTVQNALRELRDEGLIVSRQGSGVFVRERTERPVGLRPHIERAFEAEHVTIDFAGFSGETLQGVMQEPLDKIRIGRLTPASINIRMLVPDTSQPWAIPCQVEDLQDSPGFRNRMDEIMRRHTLAIVDNVQELGDLGLVKDVSVEIKVHRAAPLFKLYLLNNEEAFFGFYPVREHVIRFDGEPKPIYDLVGKEAILFHHSVTDDDTSTGSQYVEQARMWFDSMWTTVSTEYQR</sequence>
<dbReference type="PANTHER" id="PTHR44846:SF17">
    <property type="entry name" value="GNTR-FAMILY TRANSCRIPTIONAL REGULATOR"/>
    <property type="match status" value="1"/>
</dbReference>
<evidence type="ECO:0000256" key="1">
    <source>
        <dbReference type="ARBA" id="ARBA00023015"/>
    </source>
</evidence>
<accession>A0ABP6ZZH9</accession>
<dbReference type="InterPro" id="IPR000524">
    <property type="entry name" value="Tscrpt_reg_HTH_GntR"/>
</dbReference>
<dbReference type="SMART" id="SM00345">
    <property type="entry name" value="HTH_GNTR"/>
    <property type="match status" value="1"/>
</dbReference>
<evidence type="ECO:0000313" key="6">
    <source>
        <dbReference type="Proteomes" id="UP001500711"/>
    </source>
</evidence>
<keyword evidence="6" id="KW-1185">Reference proteome</keyword>
<proteinExistence type="predicted"/>
<evidence type="ECO:0000256" key="2">
    <source>
        <dbReference type="ARBA" id="ARBA00023125"/>
    </source>
</evidence>
<evidence type="ECO:0000256" key="3">
    <source>
        <dbReference type="ARBA" id="ARBA00023163"/>
    </source>
</evidence>
<keyword evidence="2" id="KW-0238">DNA-binding</keyword>
<dbReference type="InterPro" id="IPR050679">
    <property type="entry name" value="Bact_HTH_transcr_reg"/>
</dbReference>
<comment type="caution">
    <text evidence="5">The sequence shown here is derived from an EMBL/GenBank/DDBJ whole genome shotgun (WGS) entry which is preliminary data.</text>
</comment>